<evidence type="ECO:0000256" key="5">
    <source>
        <dbReference type="ARBA" id="ARBA00022660"/>
    </source>
</evidence>
<organism evidence="15 16">
    <name type="scientific">Cerrena zonata</name>
    <dbReference type="NCBI Taxonomy" id="2478898"/>
    <lineage>
        <taxon>Eukaryota</taxon>
        <taxon>Fungi</taxon>
        <taxon>Dikarya</taxon>
        <taxon>Basidiomycota</taxon>
        <taxon>Agaricomycotina</taxon>
        <taxon>Agaricomycetes</taxon>
        <taxon>Polyporales</taxon>
        <taxon>Cerrenaceae</taxon>
        <taxon>Cerrena</taxon>
    </lineage>
</organism>
<evidence type="ECO:0000256" key="4">
    <source>
        <dbReference type="ARBA" id="ARBA00022448"/>
    </source>
</evidence>
<evidence type="ECO:0000256" key="11">
    <source>
        <dbReference type="ARBA" id="ARBA00023136"/>
    </source>
</evidence>
<evidence type="ECO:0000256" key="3">
    <source>
        <dbReference type="ARBA" id="ARBA00018681"/>
    </source>
</evidence>
<sequence>MAGYMKKDPAIERWVQMKADVYKHFRWTSRTSSIAIAGMIAWPAAVYWLCNREDVKWSWRGKRKGESLAA</sequence>
<keyword evidence="16" id="KW-1185">Reference proteome</keyword>
<proteinExistence type="inferred from homology"/>
<dbReference type="InterPro" id="IPR009866">
    <property type="entry name" value="NADH_UbQ_OxRdtase_NDUFB4_su"/>
</dbReference>
<keyword evidence="7" id="KW-0999">Mitochondrion inner membrane</keyword>
<evidence type="ECO:0000256" key="7">
    <source>
        <dbReference type="ARBA" id="ARBA00022792"/>
    </source>
</evidence>
<dbReference type="PANTHER" id="PTHR39476">
    <property type="entry name" value="NADH:UBIQUINONE OXIDOREDUCTASE 6.6KD SUBUNIT"/>
    <property type="match status" value="1"/>
</dbReference>
<dbReference type="AlphaFoldDB" id="A0AAW0GHI5"/>
<evidence type="ECO:0000256" key="8">
    <source>
        <dbReference type="ARBA" id="ARBA00022982"/>
    </source>
</evidence>
<comment type="caution">
    <text evidence="15">The sequence shown here is derived from an EMBL/GenBank/DDBJ whole genome shotgun (WGS) entry which is preliminary data.</text>
</comment>
<evidence type="ECO:0000313" key="15">
    <source>
        <dbReference type="EMBL" id="KAK7693103.1"/>
    </source>
</evidence>
<accession>A0AAW0GHI5</accession>
<evidence type="ECO:0000256" key="6">
    <source>
        <dbReference type="ARBA" id="ARBA00022692"/>
    </source>
</evidence>
<keyword evidence="8" id="KW-0249">Electron transport</keyword>
<keyword evidence="10" id="KW-0496">Mitochondrion</keyword>
<evidence type="ECO:0000313" key="16">
    <source>
        <dbReference type="Proteomes" id="UP001385951"/>
    </source>
</evidence>
<dbReference type="GO" id="GO:0005743">
    <property type="term" value="C:mitochondrial inner membrane"/>
    <property type="evidence" value="ECO:0007669"/>
    <property type="project" value="UniProtKB-SubCell"/>
</dbReference>
<gene>
    <name evidence="15" type="ORF">QCA50_002669</name>
</gene>
<protein>
    <recommendedName>
        <fullName evidence="3">NADH dehydrogenase [ubiquinone] 1 beta subcomplex subunit 4</fullName>
    </recommendedName>
    <alternativeName>
        <fullName evidence="12">Complex I-B15</fullName>
    </alternativeName>
    <alternativeName>
        <fullName evidence="13">NADH-ubiquinone oxidoreductase B15 subunit</fullName>
    </alternativeName>
</protein>
<evidence type="ECO:0000256" key="10">
    <source>
        <dbReference type="ARBA" id="ARBA00023128"/>
    </source>
</evidence>
<evidence type="ECO:0000256" key="13">
    <source>
        <dbReference type="ARBA" id="ARBA00030987"/>
    </source>
</evidence>
<reference evidence="15 16" key="1">
    <citation type="submission" date="2022-09" db="EMBL/GenBank/DDBJ databases">
        <authorList>
            <person name="Palmer J.M."/>
        </authorList>
    </citation>
    <scope>NUCLEOTIDE SEQUENCE [LARGE SCALE GENOMIC DNA]</scope>
    <source>
        <strain evidence="15 16">DSM 7382</strain>
    </source>
</reference>
<keyword evidence="9 14" id="KW-1133">Transmembrane helix</keyword>
<evidence type="ECO:0000256" key="1">
    <source>
        <dbReference type="ARBA" id="ARBA00004434"/>
    </source>
</evidence>
<dbReference type="Pfam" id="PF07225">
    <property type="entry name" value="NDUF_B4"/>
    <property type="match status" value="1"/>
</dbReference>
<keyword evidence="6 14" id="KW-0812">Transmembrane</keyword>
<keyword evidence="5" id="KW-0679">Respiratory chain</keyword>
<comment type="similarity">
    <text evidence="2">Belongs to the complex I NDUFB4 subunit family.</text>
</comment>
<evidence type="ECO:0000256" key="9">
    <source>
        <dbReference type="ARBA" id="ARBA00022989"/>
    </source>
</evidence>
<keyword evidence="11 14" id="KW-0472">Membrane</keyword>
<evidence type="ECO:0000256" key="12">
    <source>
        <dbReference type="ARBA" id="ARBA00030212"/>
    </source>
</evidence>
<keyword evidence="4" id="KW-0813">Transport</keyword>
<feature type="transmembrane region" description="Helical" evidence="14">
    <location>
        <begin position="32"/>
        <end position="50"/>
    </location>
</feature>
<evidence type="ECO:0000256" key="2">
    <source>
        <dbReference type="ARBA" id="ARBA00007260"/>
    </source>
</evidence>
<name>A0AAW0GHI5_9APHY</name>
<comment type="subcellular location">
    <subcellularLocation>
        <location evidence="1">Mitochondrion inner membrane</location>
        <topology evidence="1">Single-pass membrane protein</topology>
    </subcellularLocation>
</comment>
<dbReference type="PANTHER" id="PTHR39476:SF1">
    <property type="entry name" value="NADH DEHYDROGENASE [UBIQUINONE] 1 BETA SUBCOMPLEX SUBUNIT 4"/>
    <property type="match status" value="1"/>
</dbReference>
<dbReference type="EMBL" id="JASBNA010000003">
    <property type="protein sequence ID" value="KAK7693103.1"/>
    <property type="molecule type" value="Genomic_DNA"/>
</dbReference>
<dbReference type="Proteomes" id="UP001385951">
    <property type="component" value="Unassembled WGS sequence"/>
</dbReference>
<evidence type="ECO:0000256" key="14">
    <source>
        <dbReference type="SAM" id="Phobius"/>
    </source>
</evidence>